<protein>
    <submittedName>
        <fullName evidence="1">Uncharacterized protein</fullName>
    </submittedName>
</protein>
<name>M5RXQ3_9BACT</name>
<dbReference type="Proteomes" id="UP000011991">
    <property type="component" value="Unassembled WGS sequence"/>
</dbReference>
<gene>
    <name evidence="1" type="ORF">RMSM_04373</name>
</gene>
<organism evidence="1 2">
    <name type="scientific">Rhodopirellula maiorica SM1</name>
    <dbReference type="NCBI Taxonomy" id="1265738"/>
    <lineage>
        <taxon>Bacteria</taxon>
        <taxon>Pseudomonadati</taxon>
        <taxon>Planctomycetota</taxon>
        <taxon>Planctomycetia</taxon>
        <taxon>Pirellulales</taxon>
        <taxon>Pirellulaceae</taxon>
        <taxon>Novipirellula</taxon>
    </lineage>
</organism>
<sequence length="68" mass="7828">MKSFAPAPPLASNVIVSGFGQRCEEFLRIGKREFTVAKVAETFGRASKTETLSEFRYEKMLHSVRFWR</sequence>
<dbReference type="AlphaFoldDB" id="M5RXQ3"/>
<keyword evidence="2" id="KW-1185">Reference proteome</keyword>
<comment type="caution">
    <text evidence="1">The sequence shown here is derived from an EMBL/GenBank/DDBJ whole genome shotgun (WGS) entry which is preliminary data.</text>
</comment>
<dbReference type="PATRIC" id="fig|1265738.3.peg.4390"/>
<accession>M5RXQ3</accession>
<reference evidence="1 2" key="1">
    <citation type="journal article" date="2013" name="Mar. Genomics">
        <title>Expression of sulfatases in Rhodopirellula baltica and the diversity of sulfatases in the genus Rhodopirellula.</title>
        <authorList>
            <person name="Wegner C.E."/>
            <person name="Richter-Heitmann T."/>
            <person name="Klindworth A."/>
            <person name="Klockow C."/>
            <person name="Richter M."/>
            <person name="Achstetter T."/>
            <person name="Glockner F.O."/>
            <person name="Harder J."/>
        </authorList>
    </citation>
    <scope>NUCLEOTIDE SEQUENCE [LARGE SCALE GENOMIC DNA]</scope>
    <source>
        <strain evidence="1 2">SM1</strain>
    </source>
</reference>
<proteinExistence type="predicted"/>
<dbReference type="EMBL" id="ANOG01000623">
    <property type="protein sequence ID" value="EMI18709.1"/>
    <property type="molecule type" value="Genomic_DNA"/>
</dbReference>
<evidence type="ECO:0000313" key="2">
    <source>
        <dbReference type="Proteomes" id="UP000011991"/>
    </source>
</evidence>
<evidence type="ECO:0000313" key="1">
    <source>
        <dbReference type="EMBL" id="EMI18709.1"/>
    </source>
</evidence>